<evidence type="ECO:0000313" key="2">
    <source>
        <dbReference type="Proteomes" id="UP001189429"/>
    </source>
</evidence>
<name>A0ABN9VW39_9DINO</name>
<sequence>RAPAVDCRTEQPQQPETPQLFQAVLEAKPKASAGAEGPRNVGSVGIYVLVANAEGSASVLARRRGQNVGSRLEIAAPGGMVERGGMGDGASDGAARFAACRGLAGESGLE</sequence>
<evidence type="ECO:0008006" key="3">
    <source>
        <dbReference type="Google" id="ProtNLM"/>
    </source>
</evidence>
<reference evidence="1" key="1">
    <citation type="submission" date="2023-10" db="EMBL/GenBank/DDBJ databases">
        <authorList>
            <person name="Chen Y."/>
            <person name="Shah S."/>
            <person name="Dougan E. K."/>
            <person name="Thang M."/>
            <person name="Chan C."/>
        </authorList>
    </citation>
    <scope>NUCLEOTIDE SEQUENCE [LARGE SCALE GENOMIC DNA]</scope>
</reference>
<feature type="non-terminal residue" evidence="1">
    <location>
        <position position="110"/>
    </location>
</feature>
<feature type="non-terminal residue" evidence="1">
    <location>
        <position position="1"/>
    </location>
</feature>
<protein>
    <recommendedName>
        <fullName evidence="3">Nudix hydrolase domain-containing protein</fullName>
    </recommendedName>
</protein>
<proteinExistence type="predicted"/>
<organism evidence="1 2">
    <name type="scientific">Prorocentrum cordatum</name>
    <dbReference type="NCBI Taxonomy" id="2364126"/>
    <lineage>
        <taxon>Eukaryota</taxon>
        <taxon>Sar</taxon>
        <taxon>Alveolata</taxon>
        <taxon>Dinophyceae</taxon>
        <taxon>Prorocentrales</taxon>
        <taxon>Prorocentraceae</taxon>
        <taxon>Prorocentrum</taxon>
    </lineage>
</organism>
<accession>A0ABN9VW39</accession>
<gene>
    <name evidence="1" type="ORF">PCOR1329_LOCUS61762</name>
</gene>
<keyword evidence="2" id="KW-1185">Reference proteome</keyword>
<dbReference type="EMBL" id="CAUYUJ010017778">
    <property type="protein sequence ID" value="CAK0877807.1"/>
    <property type="molecule type" value="Genomic_DNA"/>
</dbReference>
<dbReference type="Proteomes" id="UP001189429">
    <property type="component" value="Unassembled WGS sequence"/>
</dbReference>
<comment type="caution">
    <text evidence="1">The sequence shown here is derived from an EMBL/GenBank/DDBJ whole genome shotgun (WGS) entry which is preliminary data.</text>
</comment>
<evidence type="ECO:0000313" key="1">
    <source>
        <dbReference type="EMBL" id="CAK0877807.1"/>
    </source>
</evidence>